<dbReference type="PANTHER" id="PTHR45748">
    <property type="entry name" value="1-PHOSPHATIDYLINOSITOL 3-PHOSPHATE 5-KINASE-RELATED"/>
    <property type="match status" value="1"/>
</dbReference>
<evidence type="ECO:0000259" key="4">
    <source>
        <dbReference type="PROSITE" id="PS51455"/>
    </source>
</evidence>
<dbReference type="InterPro" id="IPR027484">
    <property type="entry name" value="PInositol-4-P-5-kinase_N"/>
</dbReference>
<keyword evidence="3" id="KW-0418">Kinase</keyword>
<proteinExistence type="predicted"/>
<dbReference type="EMBL" id="QOKY01000196">
    <property type="protein sequence ID" value="RMZ53721.1"/>
    <property type="molecule type" value="Genomic_DNA"/>
</dbReference>
<dbReference type="Gene3D" id="3.30.800.10">
    <property type="entry name" value="Phosphatidylinositol Phosphate Kinase II Beta"/>
    <property type="match status" value="1"/>
</dbReference>
<dbReference type="SUPFAM" id="SSF56104">
    <property type="entry name" value="SAICAR synthase-like"/>
    <property type="match status" value="1"/>
</dbReference>
<dbReference type="CDD" id="cd17300">
    <property type="entry name" value="PIPKc_PIKfyve"/>
    <property type="match status" value="1"/>
</dbReference>
<feature type="domain" description="PIPK" evidence="4">
    <location>
        <begin position="1"/>
        <end position="210"/>
    </location>
</feature>
<dbReference type="InterPro" id="IPR027483">
    <property type="entry name" value="PInositol-4-P-4/5-kinase_C_sf"/>
</dbReference>
<evidence type="ECO:0000256" key="3">
    <source>
        <dbReference type="PROSITE-ProRule" id="PRU00781"/>
    </source>
</evidence>
<dbReference type="GO" id="GO:0000285">
    <property type="term" value="F:1-phosphatidylinositol-3-phosphate 5-kinase activity"/>
    <property type="evidence" value="ECO:0007669"/>
    <property type="project" value="InterPro"/>
</dbReference>
<keyword evidence="2 3" id="KW-0067">ATP-binding</keyword>
<dbReference type="AlphaFoldDB" id="A0A3M7KT67"/>
<gene>
    <name evidence="5" type="ORF">APUTEX25_003255</name>
</gene>
<evidence type="ECO:0000313" key="6">
    <source>
        <dbReference type="Proteomes" id="UP000279271"/>
    </source>
</evidence>
<dbReference type="FunFam" id="3.30.810.10:FF:000001">
    <property type="entry name" value="1-phosphatidylinositol 3-phosphate 5-kinase FAB1"/>
    <property type="match status" value="1"/>
</dbReference>
<organism evidence="5 6">
    <name type="scientific">Auxenochlorella protothecoides</name>
    <name type="common">Green microalga</name>
    <name type="synonym">Chlorella protothecoides</name>
    <dbReference type="NCBI Taxonomy" id="3075"/>
    <lineage>
        <taxon>Eukaryota</taxon>
        <taxon>Viridiplantae</taxon>
        <taxon>Chlorophyta</taxon>
        <taxon>core chlorophytes</taxon>
        <taxon>Trebouxiophyceae</taxon>
        <taxon>Chlorellales</taxon>
        <taxon>Chlorellaceae</taxon>
        <taxon>Auxenochlorella</taxon>
    </lineage>
</organism>
<dbReference type="GO" id="GO:0005524">
    <property type="term" value="F:ATP binding"/>
    <property type="evidence" value="ECO:0007669"/>
    <property type="project" value="UniProtKB-UniRule"/>
</dbReference>
<evidence type="ECO:0000313" key="5">
    <source>
        <dbReference type="EMBL" id="RMZ53721.1"/>
    </source>
</evidence>
<dbReference type="PROSITE" id="PS51455">
    <property type="entry name" value="PIPK"/>
    <property type="match status" value="1"/>
</dbReference>
<reference evidence="6" key="1">
    <citation type="journal article" date="2018" name="Algal Res.">
        <title>Characterization of plant carbon substrate utilization by Auxenochlorella protothecoides.</title>
        <authorList>
            <person name="Vogler B.W."/>
            <person name="Starkenburg S.R."/>
            <person name="Sudasinghe N."/>
            <person name="Schambach J.Y."/>
            <person name="Rollin J.A."/>
            <person name="Pattathil S."/>
            <person name="Barry A.N."/>
        </authorList>
    </citation>
    <scope>NUCLEOTIDE SEQUENCE [LARGE SCALE GENOMIC DNA]</scope>
    <source>
        <strain evidence="6">UTEX 25</strain>
    </source>
</reference>
<accession>A0A3M7KT67</accession>
<dbReference type="Gene3D" id="3.30.810.10">
    <property type="entry name" value="2-Layer Sandwich"/>
    <property type="match status" value="1"/>
</dbReference>
<feature type="non-terminal residue" evidence="5">
    <location>
        <position position="1"/>
    </location>
</feature>
<dbReference type="Pfam" id="PF01504">
    <property type="entry name" value="PIP5K"/>
    <property type="match status" value="1"/>
</dbReference>
<sequence>FIVKELSRLEKQSFLESGPTFLRYWGTAQATGTSTSLAKILGVYQATIGKSETIDFLIMENIFYGCDIHRIYDLKGSERDRYVAQGASTRGTVLLDQNLKEISLNNPLSITPASFEHLKGVLQEDTGKAACEEFLANQDVMDYSLLIGVDKNRRQLVIGVIDFIRQFTLDKALEMYVKKSGLLGGGGKEPTIISPKQYANRFRLAMAKWLVSVPTGTESCTS</sequence>
<evidence type="ECO:0000256" key="2">
    <source>
        <dbReference type="ARBA" id="ARBA00022840"/>
    </source>
</evidence>
<dbReference type="GO" id="GO:0010008">
    <property type="term" value="C:endosome membrane"/>
    <property type="evidence" value="ECO:0007669"/>
    <property type="project" value="TreeGrafter"/>
</dbReference>
<keyword evidence="3" id="KW-0808">Transferase</keyword>
<dbReference type="SMART" id="SM00330">
    <property type="entry name" value="PIPKc"/>
    <property type="match status" value="1"/>
</dbReference>
<dbReference type="GO" id="GO:0046854">
    <property type="term" value="P:phosphatidylinositol phosphate biosynthetic process"/>
    <property type="evidence" value="ECO:0007669"/>
    <property type="project" value="TreeGrafter"/>
</dbReference>
<evidence type="ECO:0000256" key="1">
    <source>
        <dbReference type="ARBA" id="ARBA00022741"/>
    </source>
</evidence>
<dbReference type="InterPro" id="IPR044769">
    <property type="entry name" value="PIKfyve_PIPKc"/>
</dbReference>
<protein>
    <recommendedName>
        <fullName evidence="4">PIPK domain-containing protein</fullName>
    </recommendedName>
</protein>
<comment type="caution">
    <text evidence="5">The sequence shown here is derived from an EMBL/GenBank/DDBJ whole genome shotgun (WGS) entry which is preliminary data.</text>
</comment>
<dbReference type="InterPro" id="IPR002498">
    <property type="entry name" value="PInositol-4-P-4/5-kinase_core"/>
</dbReference>
<keyword evidence="1 3" id="KW-0547">Nucleotide-binding</keyword>
<dbReference type="Proteomes" id="UP000279271">
    <property type="component" value="Unassembled WGS sequence"/>
</dbReference>
<dbReference type="PANTHER" id="PTHR45748:SF7">
    <property type="entry name" value="1-PHOSPHATIDYLINOSITOL 3-PHOSPHATE 5-KINASE-RELATED"/>
    <property type="match status" value="1"/>
</dbReference>
<name>A0A3M7KT67_AUXPR</name>